<keyword evidence="6" id="KW-1133">Transmembrane helix</keyword>
<dbReference type="Gene3D" id="2.60.120.430">
    <property type="entry name" value="Galactose-binding lectin"/>
    <property type="match status" value="2"/>
</dbReference>
<dbReference type="Pfam" id="PF11721">
    <property type="entry name" value="Malectin"/>
    <property type="match status" value="2"/>
</dbReference>
<evidence type="ECO:0000256" key="9">
    <source>
        <dbReference type="ARBA" id="ARBA00023277"/>
    </source>
</evidence>
<evidence type="ECO:0000256" key="5">
    <source>
        <dbReference type="ARBA" id="ARBA00022824"/>
    </source>
</evidence>
<dbReference type="Proteomes" id="UP000011135">
    <property type="component" value="Unassembled WGS sequence"/>
</dbReference>
<reference evidence="11 12" key="1">
    <citation type="submission" date="2012-12" db="EMBL/GenBank/DDBJ databases">
        <title>Genome assembly of Fulvivirga imtechensis AK7.</title>
        <authorList>
            <person name="Nupur N."/>
            <person name="Khatri I."/>
            <person name="Kumar R."/>
            <person name="Subramanian S."/>
            <person name="Pinnaka A."/>
        </authorList>
    </citation>
    <scope>NUCLEOTIDE SEQUENCE [LARGE SCALE GENOMIC DNA]</scope>
    <source>
        <strain evidence="11 12">AK7</strain>
    </source>
</reference>
<dbReference type="GO" id="GO:0016020">
    <property type="term" value="C:membrane"/>
    <property type="evidence" value="ECO:0007669"/>
    <property type="project" value="TreeGrafter"/>
</dbReference>
<evidence type="ECO:0000256" key="1">
    <source>
        <dbReference type="ARBA" id="ARBA00004115"/>
    </source>
</evidence>
<proteinExistence type="inferred from homology"/>
<dbReference type="eggNOG" id="COG2133">
    <property type="taxonomic scope" value="Bacteria"/>
</dbReference>
<dbReference type="AlphaFoldDB" id="L8JM15"/>
<evidence type="ECO:0000256" key="7">
    <source>
        <dbReference type="ARBA" id="ARBA00023136"/>
    </source>
</evidence>
<dbReference type="STRING" id="1237149.C900_00400"/>
<dbReference type="InterPro" id="IPR039155">
    <property type="entry name" value="MLEC"/>
</dbReference>
<accession>L8JM15</accession>
<evidence type="ECO:0000256" key="4">
    <source>
        <dbReference type="ARBA" id="ARBA00022729"/>
    </source>
</evidence>
<sequence length="578" mass="64231">MTVLCIAVCGLFCISVHGQDQASISSLEKLTAYVLKPDNQKVAPTSTIQMLAGEPIYQINAGGWEAPAGWERDTKDHPSPYVTAPYFKSQPGIDWLSFYMEKSRIGNSQWDFPVANGDYVVTLHFVEYNYLDIGERVFDVDIEGNKALVDFDIAYFTGQEFPVSLSFSVNVTDNNLDIDFTDHAWGRALISAIVVRPVLPTNLDPILYQSSRTLVKSMKEGAELRIPIRATDFDSPASAIKLYGGTIEDSPYYFARVIDHGDGSGELLIRPDYDDAGQYLLIIAAEDEDGIDTACDACWALVELTVEDTPEGSSLYRVNVGDWKEVEDSPVNWSIDSYGNPSPFLSSGITGFQSHNILSNSTDAPDNVLRQSRVLLGGYNMLWEFPVSTGYYTVNLYFVESHFDAANMRVFDVRVGRSQINDLDIFAEAGKNVPLKKSVTTRAYEYEGLEISLNKKRNTANPLIAAIDIIYEGKTAPTSVMEVMVDASEANHDLDRKVSVYPNPIDDKMTFTFPDQVKGPIAIRLIDRNNSTSYKAVNESDEARTEATFHIDAKLPSGVYLAEVIAGNSREYIQILKR</sequence>
<comment type="caution">
    <text evidence="11">The sequence shown here is derived from an EMBL/GenBank/DDBJ whole genome shotgun (WGS) entry which is preliminary data.</text>
</comment>
<dbReference type="PANTHER" id="PTHR13460">
    <property type="match status" value="1"/>
</dbReference>
<evidence type="ECO:0000256" key="6">
    <source>
        <dbReference type="ARBA" id="ARBA00022989"/>
    </source>
</evidence>
<dbReference type="EMBL" id="AMZN01000115">
    <property type="protein sequence ID" value="ELR68432.1"/>
    <property type="molecule type" value="Genomic_DNA"/>
</dbReference>
<dbReference type="InterPro" id="IPR008979">
    <property type="entry name" value="Galactose-bd-like_sf"/>
</dbReference>
<dbReference type="InterPro" id="IPR021720">
    <property type="entry name" value="Malectin_dom"/>
</dbReference>
<keyword evidence="9" id="KW-0119">Carbohydrate metabolism</keyword>
<name>L8JM15_9BACT</name>
<evidence type="ECO:0000256" key="3">
    <source>
        <dbReference type="ARBA" id="ARBA00022692"/>
    </source>
</evidence>
<evidence type="ECO:0000256" key="2">
    <source>
        <dbReference type="ARBA" id="ARBA00009141"/>
    </source>
</evidence>
<keyword evidence="7" id="KW-0472">Membrane</keyword>
<comment type="similarity">
    <text evidence="2">Belongs to the malectin family.</text>
</comment>
<evidence type="ECO:0000313" key="12">
    <source>
        <dbReference type="Proteomes" id="UP000011135"/>
    </source>
</evidence>
<keyword evidence="4" id="KW-0732">Signal</keyword>
<feature type="domain" description="Malectin" evidence="10">
    <location>
        <begin position="370"/>
        <end position="465"/>
    </location>
</feature>
<evidence type="ECO:0000259" key="10">
    <source>
        <dbReference type="Pfam" id="PF11721"/>
    </source>
</evidence>
<feature type="domain" description="Malectin" evidence="10">
    <location>
        <begin position="57"/>
        <end position="191"/>
    </location>
</feature>
<keyword evidence="12" id="KW-1185">Reference proteome</keyword>
<evidence type="ECO:0000256" key="8">
    <source>
        <dbReference type="ARBA" id="ARBA00023180"/>
    </source>
</evidence>
<dbReference type="PANTHER" id="PTHR13460:SF0">
    <property type="entry name" value="MALECTIN"/>
    <property type="match status" value="1"/>
</dbReference>
<protein>
    <recommendedName>
        <fullName evidence="10">Malectin domain-containing protein</fullName>
    </recommendedName>
</protein>
<evidence type="ECO:0000313" key="11">
    <source>
        <dbReference type="EMBL" id="ELR68432.1"/>
    </source>
</evidence>
<keyword evidence="8" id="KW-0325">Glycoprotein</keyword>
<organism evidence="11 12">
    <name type="scientific">Fulvivirga imtechensis AK7</name>
    <dbReference type="NCBI Taxonomy" id="1237149"/>
    <lineage>
        <taxon>Bacteria</taxon>
        <taxon>Pseudomonadati</taxon>
        <taxon>Bacteroidota</taxon>
        <taxon>Cytophagia</taxon>
        <taxon>Cytophagales</taxon>
        <taxon>Fulvivirgaceae</taxon>
        <taxon>Fulvivirga</taxon>
    </lineage>
</organism>
<keyword evidence="3" id="KW-0812">Transmembrane</keyword>
<gene>
    <name evidence="11" type="ORF">C900_00400</name>
</gene>
<dbReference type="SUPFAM" id="SSF49785">
    <property type="entry name" value="Galactose-binding domain-like"/>
    <property type="match status" value="1"/>
</dbReference>
<dbReference type="GO" id="GO:0030246">
    <property type="term" value="F:carbohydrate binding"/>
    <property type="evidence" value="ECO:0007669"/>
    <property type="project" value="InterPro"/>
</dbReference>
<comment type="subcellular location">
    <subcellularLocation>
        <location evidence="1">Endoplasmic reticulum membrane</location>
        <topology evidence="1">Single-pass type I membrane protein</topology>
    </subcellularLocation>
</comment>
<keyword evidence="5" id="KW-0256">Endoplasmic reticulum</keyword>